<dbReference type="Proteomes" id="UP000321907">
    <property type="component" value="Unassembled WGS sequence"/>
</dbReference>
<dbReference type="Pfam" id="PF17210">
    <property type="entry name" value="SdrD_B"/>
    <property type="match status" value="1"/>
</dbReference>
<dbReference type="AlphaFoldDB" id="A0A5C7FDN4"/>
<organism evidence="7 8">
    <name type="scientific">Neolewinella aurantiaca</name>
    <dbReference type="NCBI Taxonomy" id="2602767"/>
    <lineage>
        <taxon>Bacteria</taxon>
        <taxon>Pseudomonadati</taxon>
        <taxon>Bacteroidota</taxon>
        <taxon>Saprospiria</taxon>
        <taxon>Saprospirales</taxon>
        <taxon>Lewinellaceae</taxon>
        <taxon>Neolewinella</taxon>
    </lineage>
</organism>
<keyword evidence="2" id="KW-0964">Secreted</keyword>
<evidence type="ECO:0000313" key="7">
    <source>
        <dbReference type="EMBL" id="TXF85417.1"/>
    </source>
</evidence>
<keyword evidence="3" id="KW-0732">Signal</keyword>
<evidence type="ECO:0000313" key="8">
    <source>
        <dbReference type="Proteomes" id="UP000321907"/>
    </source>
</evidence>
<keyword evidence="8" id="KW-1185">Reference proteome</keyword>
<dbReference type="SUPFAM" id="SSF117074">
    <property type="entry name" value="Hypothetical protein PA1324"/>
    <property type="match status" value="2"/>
</dbReference>
<accession>A0A5C7FDN4</accession>
<dbReference type="InterPro" id="IPR026444">
    <property type="entry name" value="Secre_tail"/>
</dbReference>
<dbReference type="NCBIfam" id="TIGR01451">
    <property type="entry name" value="B_ant_repeat"/>
    <property type="match status" value="1"/>
</dbReference>
<evidence type="ECO:0000259" key="4">
    <source>
        <dbReference type="Pfam" id="PF17210"/>
    </source>
</evidence>
<feature type="domain" description="Secretion system C-terminal sorting" evidence="5">
    <location>
        <begin position="1159"/>
        <end position="1223"/>
    </location>
</feature>
<dbReference type="InterPro" id="IPR025667">
    <property type="entry name" value="SprB_repeat"/>
</dbReference>
<dbReference type="GO" id="GO:0005576">
    <property type="term" value="C:extracellular region"/>
    <property type="evidence" value="ECO:0007669"/>
    <property type="project" value="UniProtKB-SubCell"/>
</dbReference>
<feature type="domain" description="SD-repeat containing protein B" evidence="4">
    <location>
        <begin position="230"/>
        <end position="340"/>
    </location>
</feature>
<dbReference type="OrthoDB" id="9760282at2"/>
<dbReference type="InterPro" id="IPR051417">
    <property type="entry name" value="SDr/BOS_complex"/>
</dbReference>
<dbReference type="Gene3D" id="2.60.40.740">
    <property type="match status" value="1"/>
</dbReference>
<dbReference type="InterPro" id="IPR047589">
    <property type="entry name" value="DUF11_rpt"/>
</dbReference>
<evidence type="ECO:0000256" key="1">
    <source>
        <dbReference type="ARBA" id="ARBA00004613"/>
    </source>
</evidence>
<feature type="domain" description="DUF7619" evidence="6">
    <location>
        <begin position="1002"/>
        <end position="1135"/>
    </location>
</feature>
<name>A0A5C7FDN4_9BACT</name>
<sequence>MYLVQARKTLIIVGSKGSSAEQPRFKQSKSYPMRILLALFVCFFASWLPGQCIDVRVDSVFCLGNGEYGILFDVEGTGNEGWVIDSAFISGSYFTDEIFQLDGLEGHETSLVFRDAVDANCTFEVLVQRPDGCNTTDPCFGFEMTLESTPGSCGSGIRVGVSPSDIGIVDSLVVLGWTGVVVWEGVIPISPGYVEFDNLPPGDYIASITINGSCSLAEEFTIVQSADCGSISGFTWLDEIENGLRDPDEIALEGVEVNLVSASDFNEVIATQVTTANGYFFTNVVPGDYVLLFDPQAGNTPTTYQVGSDPAVDNDVSPDYATETITVGADDAVVNIDGGFLPAPCSVVVNTIDVICSGGFDGFISADPTGTAPFTFLWSTGSTTATLQGVPAGTYFVTVVDATGCESVGTAVIEEASDLTVAVSEVGSSCDDSNDHFLTASVQGGVAPYTYEWTVEGDFFPVCTSVNCDDPSPGEDYVLTVTDANGCTVNVWWRVSGVRTTIDFFSPFYLGCDGNAVTISVGDSTDYEYTWVSPSGISLTGYTIEATETGTYTVTGTSPDHDCALSGEAIVLPAPSLPQITLQRIDSTECGFGQCVYPLVSGSPNQNISASFTWYGPDGNVYQTDGGWLCTEETGLFILVVEGLCDTATLSIDLNTSMECADLNGTVYIDDAGNCSFDAGDLPAAGILVHIASTDGTRNYYAISDANGQYGQEVETGEYTVTPVVDPTRPFGQCDPAATVTVVAGQPNQADVFLPVLISCPLLTVDVSMPFLRRCFLSCAYIEYENEGSAIAEDAQLVVTLDPMFVGVDPSIVPSMVNGNTYTFDLGDLPPFASGRIYFNFTVSCDAELGQAHCLEAEITPNDICTPPEDWNGALVSVDPGSCDGDEVTFRIANIGDNPMSVPLSYVVVEDGIMMTPQPQIEEELGPDEVFTISLPANGQTYQVITNQEPNAPASVTPTAMIEGCSTSPVNGGTTGFANILSLGNGFPSEAVVCLENVGAYDPNDKNGYPLGFGAENNIAEGTELRYAIRFQNTGTDTAFNVVIRDTISHALDLSTFKAGASSHDYTVSIDSQRVVTFTFANIMLPDSNVNLLASQGVVNFTIDHSPELEPGDYIFNNAAIYFDFNEPVITNTSSHRIDIEGLPVGVRALRAQEVSLRVYPNPSNGVLQLEIPNNDVQFSDVLSVTDLYGSQLAQTTYGQIGSGWDVRSLPAGYYLVVVHDEAGRPKGRAGFVIAQ</sequence>
<dbReference type="Pfam" id="PF13573">
    <property type="entry name" value="SprB"/>
    <property type="match status" value="2"/>
</dbReference>
<dbReference type="InterPro" id="IPR013783">
    <property type="entry name" value="Ig-like_fold"/>
</dbReference>
<protein>
    <submittedName>
        <fullName evidence="7">T9SS type A sorting domain-containing protein</fullName>
    </submittedName>
</protein>
<dbReference type="Gene3D" id="2.60.40.10">
    <property type="entry name" value="Immunoglobulins"/>
    <property type="match status" value="2"/>
</dbReference>
<gene>
    <name evidence="7" type="ORF">FUA23_20610</name>
</gene>
<evidence type="ECO:0000259" key="6">
    <source>
        <dbReference type="Pfam" id="PF24595"/>
    </source>
</evidence>
<dbReference type="Pfam" id="PF18962">
    <property type="entry name" value="Por_Secre_tail"/>
    <property type="match status" value="1"/>
</dbReference>
<dbReference type="InterPro" id="IPR055353">
    <property type="entry name" value="DUF7619"/>
</dbReference>
<proteinExistence type="predicted"/>
<comment type="caution">
    <text evidence="7">The sequence shown here is derived from an EMBL/GenBank/DDBJ whole genome shotgun (WGS) entry which is preliminary data.</text>
</comment>
<dbReference type="NCBIfam" id="TIGR04183">
    <property type="entry name" value="Por_Secre_tail"/>
    <property type="match status" value="1"/>
</dbReference>
<dbReference type="InterPro" id="IPR033764">
    <property type="entry name" value="Sdr_B"/>
</dbReference>
<evidence type="ECO:0000259" key="5">
    <source>
        <dbReference type="Pfam" id="PF18962"/>
    </source>
</evidence>
<comment type="subcellular location">
    <subcellularLocation>
        <location evidence="1">Secreted</location>
    </subcellularLocation>
</comment>
<dbReference type="EMBL" id="VOXD01000047">
    <property type="protein sequence ID" value="TXF85417.1"/>
    <property type="molecule type" value="Genomic_DNA"/>
</dbReference>
<evidence type="ECO:0000256" key="2">
    <source>
        <dbReference type="ARBA" id="ARBA00022525"/>
    </source>
</evidence>
<dbReference type="Pfam" id="PF24595">
    <property type="entry name" value="DUF7619"/>
    <property type="match status" value="1"/>
</dbReference>
<evidence type="ECO:0000256" key="3">
    <source>
        <dbReference type="ARBA" id="ARBA00022729"/>
    </source>
</evidence>
<reference evidence="7 8" key="1">
    <citation type="submission" date="2019-08" db="EMBL/GenBank/DDBJ databases">
        <title>Lewinella sp. strain SSH13 Genome sequencing and assembly.</title>
        <authorList>
            <person name="Kim I."/>
        </authorList>
    </citation>
    <scope>NUCLEOTIDE SEQUENCE [LARGE SCALE GENOMIC DNA]</scope>
    <source>
        <strain evidence="7 8">SSH13</strain>
    </source>
</reference>
<dbReference type="PANTHER" id="PTHR23303">
    <property type="entry name" value="CARBOXYPEPTIDASE REGULATORY REGION-CONTAINING"/>
    <property type="match status" value="1"/>
</dbReference>